<keyword evidence="4" id="KW-1185">Reference proteome</keyword>
<feature type="region of interest" description="Disordered" evidence="1">
    <location>
        <begin position="156"/>
        <end position="186"/>
    </location>
</feature>
<dbReference type="GeneID" id="8235312"/>
<sequence>MQKNYGKNDVFRQAFPHPNPSFFYNTNHIKPLPKPPPLLPPLHLYNKIPSYGFGFPYKNFGTFRTTLGQKSTNQFKNTNGGLYFSATHKTPVQISQGPKFTQNLFNAQNGNKIPHGTKITQESQTAVGGQMVHGTQSSNVVHIPKGVQSNNVGGQINHGVQSGGGGGGQNNHGTQSGNGGVQLSQGSQLVPELPPVPHEIRIPHPTQITIESPVPFGTQLLHTQIAHQAQLAHEAELAHAAQINFHKQRVNSQINQLTPLTKVPNRTPLKTSLTSQSQFTPTFNSFQKSPPPSPSPPPPPPPQSPSSTPFQHVFAADDNSGPIKEVPAPNLGPKPTPSFSVHNPHPPQQSYRNSNFNGNSFKGGNSNFNGNSFKGGNLNFNGNSFKGENSGSSVIPYVKRPKPTGDLNVKQTEIVELKNFDQSASLDVTNLLKHATAEAETKGNGYQVTEATNDVVINTNDGTKLYYAPDPDPSLPVHKVPPTLDPQSTPSNGQNAQQNIYLTQGYAYLQGEQPSTTSGTAVATLTPNELLQLMNGYPTVLSQSVLAYVDQQQAVQQPTAQSLYIQPEIQNSIQTTQDTTDSSQGAVYGQLHALYLPENFYQTYAQSQQQPYVYIGANALAADDTNGIYSSNSPDYEPEASESRKSLTVIRSTNEATLADVKDSSVEEQSKPDKLKFNNNNNEDDELETAEDESRVYHLKTVPEVPFYSSLPSEQAAKTLAGLQAAGSVANQFLNNVNNNNNYKKKDVVSDDVSSYEQTTTSHDDLVNDKIIVG</sequence>
<dbReference type="OrthoDB" id="8023715at2759"/>
<protein>
    <submittedName>
        <fullName evidence="2 3">Uncharacterized protein</fullName>
    </submittedName>
</protein>
<dbReference type="AlphaFoldDB" id="E0VZM3"/>
<dbReference type="STRING" id="121224.E0VZM3"/>
<reference evidence="2" key="1">
    <citation type="submission" date="2007-04" db="EMBL/GenBank/DDBJ databases">
        <title>Annotation of Pediculus humanus corporis strain USDA.</title>
        <authorList>
            <person name="Kirkness E."/>
            <person name="Hannick L."/>
            <person name="Hass B."/>
            <person name="Bruggner R."/>
            <person name="Lawson D."/>
            <person name="Bidwell S."/>
            <person name="Joardar V."/>
            <person name="Caler E."/>
            <person name="Walenz B."/>
            <person name="Inman J."/>
            <person name="Schobel S."/>
            <person name="Galinsky K."/>
            <person name="Amedeo P."/>
            <person name="Strausberg R."/>
        </authorList>
    </citation>
    <scope>NUCLEOTIDE SEQUENCE</scope>
    <source>
        <strain evidence="2">USDA</strain>
    </source>
</reference>
<name>E0VZM3_PEDHC</name>
<dbReference type="HOGENOM" id="CLU_361432_0_0_1"/>
<dbReference type="EMBL" id="AAZO01006514">
    <property type="status" value="NOT_ANNOTATED_CDS"/>
    <property type="molecule type" value="Genomic_DNA"/>
</dbReference>
<feature type="compositionally biased region" description="Basic and acidic residues" evidence="1">
    <location>
        <begin position="660"/>
        <end position="676"/>
    </location>
</feature>
<dbReference type="KEGG" id="phu:Phum_PHUM536420"/>
<dbReference type="Proteomes" id="UP000009046">
    <property type="component" value="Unassembled WGS sequence"/>
</dbReference>
<evidence type="ECO:0000313" key="3">
    <source>
        <dbReference type="EnsemblMetazoa" id="PHUM536420-PA"/>
    </source>
</evidence>
<feature type="compositionally biased region" description="Low complexity" evidence="1">
    <location>
        <begin position="353"/>
        <end position="368"/>
    </location>
</feature>
<dbReference type="RefSeq" id="XP_002431567.1">
    <property type="nucleotide sequence ID" value="XM_002431522.1"/>
</dbReference>
<dbReference type="eggNOG" id="ENOG502RU7Z">
    <property type="taxonomic scope" value="Eukaryota"/>
</dbReference>
<dbReference type="EMBL" id="DS235853">
    <property type="protein sequence ID" value="EEB18829.1"/>
    <property type="molecule type" value="Genomic_DNA"/>
</dbReference>
<dbReference type="EnsemblMetazoa" id="PHUM536420-RA">
    <property type="protein sequence ID" value="PHUM536420-PA"/>
    <property type="gene ID" value="PHUM536420"/>
</dbReference>
<feature type="compositionally biased region" description="Polar residues" evidence="1">
    <location>
        <begin position="268"/>
        <end position="288"/>
    </location>
</feature>
<dbReference type="CTD" id="8235312"/>
<proteinExistence type="predicted"/>
<feature type="compositionally biased region" description="Gly residues" evidence="1">
    <location>
        <begin position="161"/>
        <end position="180"/>
    </location>
</feature>
<feature type="region of interest" description="Disordered" evidence="1">
    <location>
        <begin position="659"/>
        <end position="690"/>
    </location>
</feature>
<reference evidence="3" key="3">
    <citation type="submission" date="2020-05" db="UniProtKB">
        <authorList>
            <consortium name="EnsemblMetazoa"/>
        </authorList>
    </citation>
    <scope>IDENTIFICATION</scope>
    <source>
        <strain evidence="3">USDA</strain>
    </source>
</reference>
<accession>E0VZM3</accession>
<feature type="region of interest" description="Disordered" evidence="1">
    <location>
        <begin position="256"/>
        <end position="368"/>
    </location>
</feature>
<evidence type="ECO:0000313" key="2">
    <source>
        <dbReference type="EMBL" id="EEB18829.1"/>
    </source>
</evidence>
<dbReference type="InParanoid" id="E0VZM3"/>
<organism>
    <name type="scientific">Pediculus humanus subsp. corporis</name>
    <name type="common">Body louse</name>
    <dbReference type="NCBI Taxonomy" id="121224"/>
    <lineage>
        <taxon>Eukaryota</taxon>
        <taxon>Metazoa</taxon>
        <taxon>Ecdysozoa</taxon>
        <taxon>Arthropoda</taxon>
        <taxon>Hexapoda</taxon>
        <taxon>Insecta</taxon>
        <taxon>Pterygota</taxon>
        <taxon>Neoptera</taxon>
        <taxon>Paraneoptera</taxon>
        <taxon>Psocodea</taxon>
        <taxon>Troctomorpha</taxon>
        <taxon>Phthiraptera</taxon>
        <taxon>Anoplura</taxon>
        <taxon>Pediculidae</taxon>
        <taxon>Pediculus</taxon>
    </lineage>
</organism>
<evidence type="ECO:0000256" key="1">
    <source>
        <dbReference type="SAM" id="MobiDB-lite"/>
    </source>
</evidence>
<evidence type="ECO:0000313" key="4">
    <source>
        <dbReference type="Proteomes" id="UP000009046"/>
    </source>
</evidence>
<gene>
    <name evidence="3" type="primary">8235312</name>
    <name evidence="2" type="ORF">Phum_PHUM536420</name>
</gene>
<reference evidence="2" key="2">
    <citation type="submission" date="2007-04" db="EMBL/GenBank/DDBJ databases">
        <title>The genome of the human body louse.</title>
        <authorList>
            <consortium name="The Human Body Louse Genome Consortium"/>
            <person name="Kirkness E."/>
            <person name="Walenz B."/>
            <person name="Hass B."/>
            <person name="Bruggner R."/>
            <person name="Strausberg R."/>
        </authorList>
    </citation>
    <scope>NUCLEOTIDE SEQUENCE</scope>
    <source>
        <strain evidence="2">USDA</strain>
    </source>
</reference>
<dbReference type="VEuPathDB" id="VectorBase:PHUM536420"/>
<feature type="compositionally biased region" description="Pro residues" evidence="1">
    <location>
        <begin position="289"/>
        <end position="304"/>
    </location>
</feature>